<gene>
    <name evidence="3" type="ORF">K470DRAFT_262689</name>
</gene>
<dbReference type="OrthoDB" id="3878913at2759"/>
<feature type="signal peptide" evidence="1">
    <location>
        <begin position="1"/>
        <end position="19"/>
    </location>
</feature>
<sequence length="252" mass="28078">MLTTNLLVLALSALGSSSAIKRQSDGRKGILNFLCEGDEKGNMQDVCSNMCYGVYCQGFSSTMYYDRPDGATKKERVKKAGCENPNRCDKAPYTADQECDTFPFVSTDMKDVDKPVNRCVRKEQNKAQHRVLDEFYNSKEIYSGTGLGSKPNSFRLAFANYGLTKYCTFGGNCTNDGNEYTRDGLAELPKKRDLHDNRVNVHQYYVTDSGMQLLVPDGAEVGDVVFTPKIDHGKSKVKFEVDHIKAPSKGPR</sequence>
<feature type="domain" description="Deoxyribonuclease NucA/NucB" evidence="2">
    <location>
        <begin position="50"/>
        <end position="145"/>
    </location>
</feature>
<feature type="chain" id="PRO_5025477182" description="Deoxyribonuclease NucA/NucB domain-containing protein" evidence="1">
    <location>
        <begin position="20"/>
        <end position="252"/>
    </location>
</feature>
<keyword evidence="4" id="KW-1185">Reference proteome</keyword>
<evidence type="ECO:0000313" key="3">
    <source>
        <dbReference type="EMBL" id="KAF2862838.1"/>
    </source>
</evidence>
<evidence type="ECO:0000313" key="4">
    <source>
        <dbReference type="Proteomes" id="UP000799421"/>
    </source>
</evidence>
<organism evidence="3 4">
    <name type="scientific">Piedraia hortae CBS 480.64</name>
    <dbReference type="NCBI Taxonomy" id="1314780"/>
    <lineage>
        <taxon>Eukaryota</taxon>
        <taxon>Fungi</taxon>
        <taxon>Dikarya</taxon>
        <taxon>Ascomycota</taxon>
        <taxon>Pezizomycotina</taxon>
        <taxon>Dothideomycetes</taxon>
        <taxon>Dothideomycetidae</taxon>
        <taxon>Capnodiales</taxon>
        <taxon>Piedraiaceae</taxon>
        <taxon>Piedraia</taxon>
    </lineage>
</organism>
<dbReference type="AlphaFoldDB" id="A0A6A7C850"/>
<dbReference type="InterPro" id="IPR029476">
    <property type="entry name" value="DNase_NucA_NucB"/>
</dbReference>
<dbReference type="EMBL" id="MU005964">
    <property type="protein sequence ID" value="KAF2862838.1"/>
    <property type="molecule type" value="Genomic_DNA"/>
</dbReference>
<reference evidence="3" key="1">
    <citation type="journal article" date="2020" name="Stud. Mycol.">
        <title>101 Dothideomycetes genomes: a test case for predicting lifestyles and emergence of pathogens.</title>
        <authorList>
            <person name="Haridas S."/>
            <person name="Albert R."/>
            <person name="Binder M."/>
            <person name="Bloem J."/>
            <person name="Labutti K."/>
            <person name="Salamov A."/>
            <person name="Andreopoulos B."/>
            <person name="Baker S."/>
            <person name="Barry K."/>
            <person name="Bills G."/>
            <person name="Bluhm B."/>
            <person name="Cannon C."/>
            <person name="Castanera R."/>
            <person name="Culley D."/>
            <person name="Daum C."/>
            <person name="Ezra D."/>
            <person name="Gonzalez J."/>
            <person name="Henrissat B."/>
            <person name="Kuo A."/>
            <person name="Liang C."/>
            <person name="Lipzen A."/>
            <person name="Lutzoni F."/>
            <person name="Magnuson J."/>
            <person name="Mondo S."/>
            <person name="Nolan M."/>
            <person name="Ohm R."/>
            <person name="Pangilinan J."/>
            <person name="Park H.-J."/>
            <person name="Ramirez L."/>
            <person name="Alfaro M."/>
            <person name="Sun H."/>
            <person name="Tritt A."/>
            <person name="Yoshinaga Y."/>
            <person name="Zwiers L.-H."/>
            <person name="Turgeon B."/>
            <person name="Goodwin S."/>
            <person name="Spatafora J."/>
            <person name="Crous P."/>
            <person name="Grigoriev I."/>
        </authorList>
    </citation>
    <scope>NUCLEOTIDE SEQUENCE</scope>
    <source>
        <strain evidence="3">CBS 480.64</strain>
    </source>
</reference>
<dbReference type="Proteomes" id="UP000799421">
    <property type="component" value="Unassembled WGS sequence"/>
</dbReference>
<protein>
    <recommendedName>
        <fullName evidence="2">Deoxyribonuclease NucA/NucB domain-containing protein</fullName>
    </recommendedName>
</protein>
<dbReference type="Pfam" id="PF14040">
    <property type="entry name" value="DNase_NucA_NucB"/>
    <property type="match status" value="1"/>
</dbReference>
<name>A0A6A7C850_9PEZI</name>
<evidence type="ECO:0000259" key="2">
    <source>
        <dbReference type="Pfam" id="PF14040"/>
    </source>
</evidence>
<keyword evidence="1" id="KW-0732">Signal</keyword>
<accession>A0A6A7C850</accession>
<evidence type="ECO:0000256" key="1">
    <source>
        <dbReference type="SAM" id="SignalP"/>
    </source>
</evidence>
<proteinExistence type="predicted"/>